<evidence type="ECO:0000256" key="3">
    <source>
        <dbReference type="ARBA" id="ARBA00022516"/>
    </source>
</evidence>
<evidence type="ECO:0000256" key="6">
    <source>
        <dbReference type="ARBA" id="ARBA00022824"/>
    </source>
</evidence>
<keyword evidence="4 12" id="KW-0808">Transferase</keyword>
<reference evidence="12 13" key="1">
    <citation type="submission" date="2015-02" db="EMBL/GenBank/DDBJ databases">
        <title>Draft genome sequence of Aspergillus parasiticus SU-1.</title>
        <authorList>
            <person name="Yu J."/>
            <person name="Fedorova N."/>
            <person name="Yin Y."/>
            <person name="Losada L."/>
            <person name="Zafar N."/>
            <person name="Taujale R."/>
            <person name="Ehrlich K.C."/>
            <person name="Bhatnagar D."/>
            <person name="Cleveland T.E."/>
            <person name="Bennett J.W."/>
            <person name="Nierman W.C."/>
        </authorList>
    </citation>
    <scope>NUCLEOTIDE SEQUENCE [LARGE SCALE GENOMIC DNA]</scope>
    <source>
        <strain evidence="13">ATCC 56775 / NRRL 5862 / SRRC 143 / SU-1</strain>
    </source>
</reference>
<evidence type="ECO:0000259" key="11">
    <source>
        <dbReference type="Pfam" id="PF06722"/>
    </source>
</evidence>
<evidence type="ECO:0000256" key="5">
    <source>
        <dbReference type="ARBA" id="ARBA00022692"/>
    </source>
</evidence>
<dbReference type="GO" id="GO:0005789">
    <property type="term" value="C:endoplasmic reticulum membrane"/>
    <property type="evidence" value="ECO:0007669"/>
    <property type="project" value="UniProtKB-SubCell"/>
</dbReference>
<evidence type="ECO:0000256" key="7">
    <source>
        <dbReference type="ARBA" id="ARBA00022989"/>
    </source>
</evidence>
<organism evidence="12 13">
    <name type="scientific">Aspergillus parasiticus (strain ATCC 56775 / NRRL 5862 / SRRC 143 / SU-1)</name>
    <dbReference type="NCBI Taxonomy" id="1403190"/>
    <lineage>
        <taxon>Eukaryota</taxon>
        <taxon>Fungi</taxon>
        <taxon>Dikarya</taxon>
        <taxon>Ascomycota</taxon>
        <taxon>Pezizomycotina</taxon>
        <taxon>Eurotiomycetes</taxon>
        <taxon>Eurotiomycetidae</taxon>
        <taxon>Eurotiales</taxon>
        <taxon>Aspergillaceae</taxon>
        <taxon>Aspergillus</taxon>
        <taxon>Aspergillus subgen. Circumdati</taxon>
    </lineage>
</organism>
<name>A0A0F0IQI6_ASPPU</name>
<evidence type="ECO:0000313" key="12">
    <source>
        <dbReference type="EMBL" id="KJK68153.1"/>
    </source>
</evidence>
<keyword evidence="9" id="KW-0472">Membrane</keyword>
<dbReference type="OrthoDB" id="5835829at2759"/>
<dbReference type="GO" id="GO:0004144">
    <property type="term" value="F:diacylglycerol O-acyltransferase activity"/>
    <property type="evidence" value="ECO:0007669"/>
    <property type="project" value="TreeGrafter"/>
</dbReference>
<dbReference type="PANTHER" id="PTHR12317">
    <property type="entry name" value="DIACYLGLYCEROL O-ACYLTRANSFERASE"/>
    <property type="match status" value="1"/>
</dbReference>
<dbReference type="AlphaFoldDB" id="A0A0F0IQI6"/>
<dbReference type="STRING" id="1403190.A0A0F0IQI6"/>
<dbReference type="InterPro" id="IPR007130">
    <property type="entry name" value="DAGAT"/>
</dbReference>
<evidence type="ECO:0000256" key="9">
    <source>
        <dbReference type="ARBA" id="ARBA00023136"/>
    </source>
</evidence>
<dbReference type="GO" id="GO:0019432">
    <property type="term" value="P:triglyceride biosynthetic process"/>
    <property type="evidence" value="ECO:0007669"/>
    <property type="project" value="TreeGrafter"/>
</dbReference>
<keyword evidence="3" id="KW-0444">Lipid biosynthesis</keyword>
<feature type="domain" description="Erythromycin biosynthesis protein CIII-like C-terminal" evidence="11">
    <location>
        <begin position="372"/>
        <end position="465"/>
    </location>
</feature>
<comment type="similarity">
    <text evidence="2">Belongs to the diacylglycerol acyltransferase family.</text>
</comment>
<dbReference type="PANTHER" id="PTHR12317:SF61">
    <property type="entry name" value="DIACYLGLYCEROL O-ACYLTRANSFERASE"/>
    <property type="match status" value="1"/>
</dbReference>
<sequence>MASNQRTSVLFLANSEHGQTNIILAITHELLVRGDVDVHIGSFPALERRIDKLLADNASAYDSSFRSRIHFHPIRGPSNTDVFIRTGKRGAFHPPGYHGAVLGFQSLCEDIWGWTEEEYVDIYNCCVEIIKTVQPSVIAADFFFLQGRDAAYNTGYTAILINTTSLTHIVLGLQPQSAALWKYPLPGTGFPYPLPWHLVPLNALAVVKTAKMYHGSGRRREIREWRIRHKIHGRFPFADAWRPDRFHLSPALKELDWPMDVPDNILPCGPILLPTASVHKQDPELASWLQRAPTILVNLGTLYAPDPKVAENIASGLKLFLDTWKGEKIQILWKLPKHPHDEDDVYSGSTEPLRQETEADRVRIHPWFSVEPMAMLQTGQIVCSVHHGGANSWAAANRYRNGVPHVVLPAWQDCYENAARAEWLGIGVYGNKTRAPNINGRELSKALLKVMSDRSYKEKALDLAKLCQKKEGRVAGAEKIVALARNPDLMAMHMPDVKIHDSQCQLSEIRNRSGMVLQSVQLPQRKGKPTAKPFLNDLAEAVLMTALCNTWSVLPLLGYSLLLVPRLRFLVLVYLIYIKYFAKAHEKGTLSLRNDSFRTSWIWKTYVSYFPLRLYRSASLSPQKKYIFGYHPHGVAIRGAVGAFAADVAGFSQLFPGITNTLLMKDSVFYQPLLREYLLSAGLSGVSRKSCIRHLTRGGHDGRGMGRAITITVGGSREYNVARPGTMEVVIKIRKGFIRVAVQTGADIVPVVAFGENEIFDRVDVKSKSVLSIAARVWEWFVGHKVAFSIGRFNIFCPYRKPLNVVVGHPIPVTQQRWDPDEKYIDQLQQQYMTELERLWDSWKDTFGTDKSVKFEVVE</sequence>
<comment type="subcellular location">
    <subcellularLocation>
        <location evidence="1">Endoplasmic reticulum membrane</location>
        <topology evidence="1">Multi-pass membrane protein</topology>
    </subcellularLocation>
</comment>
<evidence type="ECO:0000256" key="1">
    <source>
        <dbReference type="ARBA" id="ARBA00004477"/>
    </source>
</evidence>
<proteinExistence type="inferred from homology"/>
<evidence type="ECO:0000256" key="8">
    <source>
        <dbReference type="ARBA" id="ARBA00023098"/>
    </source>
</evidence>
<evidence type="ECO:0000256" key="2">
    <source>
        <dbReference type="ARBA" id="ARBA00005420"/>
    </source>
</evidence>
<dbReference type="SUPFAM" id="SSF53756">
    <property type="entry name" value="UDP-Glycosyltransferase/glycogen phosphorylase"/>
    <property type="match status" value="1"/>
</dbReference>
<dbReference type="SUPFAM" id="SSF69593">
    <property type="entry name" value="Glycerol-3-phosphate (1)-acyltransferase"/>
    <property type="match status" value="1"/>
</dbReference>
<dbReference type="Pfam" id="PF03982">
    <property type="entry name" value="DAGAT"/>
    <property type="match status" value="1"/>
</dbReference>
<comment type="caution">
    <text evidence="12">The sequence shown here is derived from an EMBL/GenBank/DDBJ whole genome shotgun (WGS) entry which is preliminary data.</text>
</comment>
<dbReference type="Proteomes" id="UP000033540">
    <property type="component" value="Unassembled WGS sequence"/>
</dbReference>
<keyword evidence="6" id="KW-0256">Endoplasmic reticulum</keyword>
<keyword evidence="7" id="KW-1133">Transmembrane helix</keyword>
<dbReference type="InterPro" id="IPR010610">
    <property type="entry name" value="EryCIII-like_C"/>
</dbReference>
<keyword evidence="10 12" id="KW-0012">Acyltransferase</keyword>
<dbReference type="Pfam" id="PF06722">
    <property type="entry name" value="EryCIII-like_C"/>
    <property type="match status" value="1"/>
</dbReference>
<keyword evidence="5" id="KW-0812">Transmembrane</keyword>
<evidence type="ECO:0000313" key="13">
    <source>
        <dbReference type="Proteomes" id="UP000033540"/>
    </source>
</evidence>
<gene>
    <name evidence="12" type="ORF">P875_00108611</name>
</gene>
<protein>
    <submittedName>
        <fullName evidence="12">Diacylglycerol acyltransferase</fullName>
    </submittedName>
</protein>
<dbReference type="CDD" id="cd07987">
    <property type="entry name" value="LPLAT_MGAT-like"/>
    <property type="match status" value="1"/>
</dbReference>
<accession>A0A0F0IQI6</accession>
<dbReference type="Gene3D" id="3.40.50.2000">
    <property type="entry name" value="Glycogen Phosphorylase B"/>
    <property type="match status" value="2"/>
</dbReference>
<dbReference type="EMBL" id="JZEE01000145">
    <property type="protein sequence ID" value="KJK68153.1"/>
    <property type="molecule type" value="Genomic_DNA"/>
</dbReference>
<keyword evidence="8" id="KW-0443">Lipid metabolism</keyword>
<dbReference type="GO" id="GO:0016757">
    <property type="term" value="F:glycosyltransferase activity"/>
    <property type="evidence" value="ECO:0007669"/>
    <property type="project" value="UniProtKB-ARBA"/>
</dbReference>
<evidence type="ECO:0000256" key="10">
    <source>
        <dbReference type="ARBA" id="ARBA00023315"/>
    </source>
</evidence>
<evidence type="ECO:0000256" key="4">
    <source>
        <dbReference type="ARBA" id="ARBA00022679"/>
    </source>
</evidence>